<dbReference type="SUPFAM" id="SSF53474">
    <property type="entry name" value="alpha/beta-Hydrolases"/>
    <property type="match status" value="1"/>
</dbReference>
<dbReference type="RefSeq" id="WP_354151435.1">
    <property type="nucleotide sequence ID" value="NZ_JBEPMN010000005.1"/>
</dbReference>
<dbReference type="InterPro" id="IPR050300">
    <property type="entry name" value="GDXG_lipolytic_enzyme"/>
</dbReference>
<feature type="domain" description="BD-FAE-like" evidence="2">
    <location>
        <begin position="60"/>
        <end position="152"/>
    </location>
</feature>
<sequence>MLSYAVRDWSDAYTNTIHIAGGERWPQQWVEPARAYRESLQRQGRARLDLAYGPAPRNRLDLFLPQGKPRGLMVFVHGGFWMALDNSYWSHLAAGAVDNGFAVAMPSYTLCPEIRLTGIVGEIAAAIAFAAGEIDGPVFLSGHSAGGHLVTRMMCAHSPLPAQVRKRVRRVLSLSGLHDLRPLLRIPYNETMQIDEAEAFSQSPALLEPAEGLDLICWVGAAERAEFVRQNALLANIWIGLGASTCEVMEPDLHHYNVIDGLADKNHAMTRALLFS</sequence>
<dbReference type="InterPro" id="IPR029058">
    <property type="entry name" value="AB_hydrolase_fold"/>
</dbReference>
<reference evidence="3 4" key="1">
    <citation type="submission" date="2024-06" db="EMBL/GenBank/DDBJ databases">
        <title>Genomic Encyclopedia of Type Strains, Phase IV (KMG-IV): sequencing the most valuable type-strain genomes for metagenomic binning, comparative biology and taxonomic classification.</title>
        <authorList>
            <person name="Goeker M."/>
        </authorList>
    </citation>
    <scope>NUCLEOTIDE SEQUENCE [LARGE SCALE GENOMIC DNA]</scope>
    <source>
        <strain evidence="3 4">DSM 19730</strain>
    </source>
</reference>
<dbReference type="InterPro" id="IPR049492">
    <property type="entry name" value="BD-FAE-like_dom"/>
</dbReference>
<dbReference type="Pfam" id="PF20434">
    <property type="entry name" value="BD-FAE"/>
    <property type="match status" value="1"/>
</dbReference>
<evidence type="ECO:0000313" key="4">
    <source>
        <dbReference type="Proteomes" id="UP001549143"/>
    </source>
</evidence>
<gene>
    <name evidence="3" type="ORF">ABID44_001886</name>
</gene>
<organism evidence="3 4">
    <name type="scientific">Aquamicrobium ahrensii</name>
    <dbReference type="NCBI Taxonomy" id="469551"/>
    <lineage>
        <taxon>Bacteria</taxon>
        <taxon>Pseudomonadati</taxon>
        <taxon>Pseudomonadota</taxon>
        <taxon>Alphaproteobacteria</taxon>
        <taxon>Hyphomicrobiales</taxon>
        <taxon>Phyllobacteriaceae</taxon>
        <taxon>Aquamicrobium</taxon>
    </lineage>
</organism>
<accession>A0ABV2KKF8</accession>
<dbReference type="EMBL" id="JBEPMN010000005">
    <property type="protein sequence ID" value="MET3661560.1"/>
    <property type="molecule type" value="Genomic_DNA"/>
</dbReference>
<protein>
    <recommendedName>
        <fullName evidence="2">BD-FAE-like domain-containing protein</fullName>
    </recommendedName>
</protein>
<keyword evidence="1" id="KW-0378">Hydrolase</keyword>
<evidence type="ECO:0000259" key="2">
    <source>
        <dbReference type="Pfam" id="PF20434"/>
    </source>
</evidence>
<dbReference type="Gene3D" id="3.40.50.1820">
    <property type="entry name" value="alpha/beta hydrolase"/>
    <property type="match status" value="1"/>
</dbReference>
<evidence type="ECO:0000256" key="1">
    <source>
        <dbReference type="ARBA" id="ARBA00022801"/>
    </source>
</evidence>
<evidence type="ECO:0000313" key="3">
    <source>
        <dbReference type="EMBL" id="MET3661560.1"/>
    </source>
</evidence>
<dbReference type="PANTHER" id="PTHR48081">
    <property type="entry name" value="AB HYDROLASE SUPERFAMILY PROTEIN C4A8.06C"/>
    <property type="match status" value="1"/>
</dbReference>
<proteinExistence type="predicted"/>
<name>A0ABV2KKF8_9HYPH</name>
<keyword evidence="4" id="KW-1185">Reference proteome</keyword>
<comment type="caution">
    <text evidence="3">The sequence shown here is derived from an EMBL/GenBank/DDBJ whole genome shotgun (WGS) entry which is preliminary data.</text>
</comment>
<dbReference type="Proteomes" id="UP001549143">
    <property type="component" value="Unassembled WGS sequence"/>
</dbReference>
<dbReference type="PANTHER" id="PTHR48081:SF33">
    <property type="entry name" value="KYNURENINE FORMAMIDASE"/>
    <property type="match status" value="1"/>
</dbReference>